<protein>
    <submittedName>
        <fullName evidence="1">Uncharacterized protein</fullName>
    </submittedName>
</protein>
<dbReference type="Proteomes" id="UP000244722">
    <property type="component" value="Unassembled WGS sequence"/>
</dbReference>
<reference evidence="1 2" key="1">
    <citation type="submission" date="2017-04" db="EMBL/GenBank/DDBJ databases">
        <title>Draft genome sequence of Tuber borchii Vittad., a whitish edible truffle.</title>
        <authorList>
            <consortium name="DOE Joint Genome Institute"/>
            <person name="Murat C."/>
            <person name="Kuo A."/>
            <person name="Barry K.W."/>
            <person name="Clum A."/>
            <person name="Dockter R.B."/>
            <person name="Fauchery L."/>
            <person name="Iotti M."/>
            <person name="Kohler A."/>
            <person name="Labutti K."/>
            <person name="Lindquist E.A."/>
            <person name="Lipzen A."/>
            <person name="Ohm R.A."/>
            <person name="Wang M."/>
            <person name="Grigoriev I.V."/>
            <person name="Zambonelli A."/>
            <person name="Martin F.M."/>
        </authorList>
    </citation>
    <scope>NUCLEOTIDE SEQUENCE [LARGE SCALE GENOMIC DNA]</scope>
    <source>
        <strain evidence="1 2">Tbo3840</strain>
    </source>
</reference>
<proteinExistence type="predicted"/>
<evidence type="ECO:0000313" key="2">
    <source>
        <dbReference type="Proteomes" id="UP000244722"/>
    </source>
</evidence>
<dbReference type="InterPro" id="IPR039904">
    <property type="entry name" value="TRANK1"/>
</dbReference>
<dbReference type="Gene3D" id="1.25.40.470">
    <property type="match status" value="1"/>
</dbReference>
<comment type="caution">
    <text evidence="1">The sequence shown here is derived from an EMBL/GenBank/DDBJ whole genome shotgun (WGS) entry which is preliminary data.</text>
</comment>
<keyword evidence="2" id="KW-1185">Reference proteome</keyword>
<organism evidence="1 2">
    <name type="scientific">Tuber borchii</name>
    <name type="common">White truffle</name>
    <dbReference type="NCBI Taxonomy" id="42251"/>
    <lineage>
        <taxon>Eukaryota</taxon>
        <taxon>Fungi</taxon>
        <taxon>Dikarya</taxon>
        <taxon>Ascomycota</taxon>
        <taxon>Pezizomycotina</taxon>
        <taxon>Pezizomycetes</taxon>
        <taxon>Pezizales</taxon>
        <taxon>Tuberaceae</taxon>
        <taxon>Tuber</taxon>
    </lineage>
</organism>
<evidence type="ECO:0000313" key="1">
    <source>
        <dbReference type="EMBL" id="PUU83596.1"/>
    </source>
</evidence>
<sequence>MDTRKQYRYLGSEQDIGVPELHKRLSTGKTISASQWREMGYQMIDDRKYTKALRCFEDAEDPHGITLSHAYITEQNGLTNRALGLLELANIDFIEASDFFLKARGITKAVQCRKEGGDLKGAVKILADNGAYEDAAWLSADIGLFLETSEIYTKLNKHERALAGYARGKEFKRMFNYLRKFEAEIEPCCRKQYVLFGYLKEFGESDATPYELEKRVLDLFGSLEEQEIILSRLGMMKKLFEMLGTNKKYMEAYEVGVSYGLTANSVQLLRAGGPAGYSV</sequence>
<dbReference type="EMBL" id="NESQ01000009">
    <property type="protein sequence ID" value="PUU83596.1"/>
    <property type="molecule type" value="Genomic_DNA"/>
</dbReference>
<dbReference type="STRING" id="42251.A0A2T7A777"/>
<dbReference type="AlphaFoldDB" id="A0A2T7A777"/>
<gene>
    <name evidence="1" type="ORF">B9Z19DRAFT_1098581</name>
</gene>
<dbReference type="PANTHER" id="PTHR21529:SF4">
    <property type="entry name" value="TPR AND ANKYRIN REPEAT-CONTAINING PROTEIN 1"/>
    <property type="match status" value="1"/>
</dbReference>
<name>A0A2T7A777_TUBBO</name>
<dbReference type="PANTHER" id="PTHR21529">
    <property type="entry name" value="MAMMARY TURMOR VIRUS RECEPTOR HOMOLOG 1, 2 MTVR1, 2"/>
    <property type="match status" value="1"/>
</dbReference>
<dbReference type="OrthoDB" id="5392988at2759"/>
<accession>A0A2T7A777</accession>